<evidence type="ECO:0000256" key="1">
    <source>
        <dbReference type="SAM" id="MobiDB-lite"/>
    </source>
</evidence>
<feature type="compositionally biased region" description="Basic and acidic residues" evidence="1">
    <location>
        <begin position="1"/>
        <end position="18"/>
    </location>
</feature>
<evidence type="ECO:0000313" key="2">
    <source>
        <dbReference type="EMBL" id="KKN85964.1"/>
    </source>
</evidence>
<comment type="caution">
    <text evidence="2">The sequence shown here is derived from an EMBL/GenBank/DDBJ whole genome shotgun (WGS) entry which is preliminary data.</text>
</comment>
<proteinExistence type="predicted"/>
<protein>
    <submittedName>
        <fullName evidence="2">Uncharacterized protein</fullName>
    </submittedName>
</protein>
<gene>
    <name evidence="2" type="ORF">LCGC14_0273760</name>
</gene>
<dbReference type="EMBL" id="LAZR01000153">
    <property type="protein sequence ID" value="KKN85964.1"/>
    <property type="molecule type" value="Genomic_DNA"/>
</dbReference>
<feature type="region of interest" description="Disordered" evidence="1">
    <location>
        <begin position="1"/>
        <end position="24"/>
    </location>
</feature>
<dbReference type="AlphaFoldDB" id="A0A0F9U332"/>
<feature type="region of interest" description="Disordered" evidence="1">
    <location>
        <begin position="193"/>
        <end position="219"/>
    </location>
</feature>
<organism evidence="2">
    <name type="scientific">marine sediment metagenome</name>
    <dbReference type="NCBI Taxonomy" id="412755"/>
    <lineage>
        <taxon>unclassified sequences</taxon>
        <taxon>metagenomes</taxon>
        <taxon>ecological metagenomes</taxon>
    </lineage>
</organism>
<name>A0A0F9U332_9ZZZZ</name>
<sequence>MSNPERNDMNTTKNDDRRTARRRKLTLSILGQEADRSRTNKPELVDAAARLYSLASPEAIAIVQAQLAVDGVSALLDLAEFVSFASDSVEQMALSYKGLGDSTGLPHGPERQRFVNLSGKRTHRKVTWKTIAVALHAAIKAERIAASEAEHAERLAAEEAAAAEETAEVIGSFPATHEGVKAAAKEIAKRIGERRRAKADGGKLTVVGGDPKDHQTGPVPSRIKSIEVSQGEGVAPLLHATVNSFHAANALLRLIADRHTGPGYRKVDLDITWENGETIRTRHDVYSSPDVRNEKEHSLNAAKHARAVLRFFVDKYETASAQAILDGCDLGKE</sequence>
<reference evidence="2" key="1">
    <citation type="journal article" date="2015" name="Nature">
        <title>Complex archaea that bridge the gap between prokaryotes and eukaryotes.</title>
        <authorList>
            <person name="Spang A."/>
            <person name="Saw J.H."/>
            <person name="Jorgensen S.L."/>
            <person name="Zaremba-Niedzwiedzka K."/>
            <person name="Martijn J."/>
            <person name="Lind A.E."/>
            <person name="van Eijk R."/>
            <person name="Schleper C."/>
            <person name="Guy L."/>
            <person name="Ettema T.J."/>
        </authorList>
    </citation>
    <scope>NUCLEOTIDE SEQUENCE</scope>
</reference>
<accession>A0A0F9U332</accession>